<evidence type="ECO:0000256" key="10">
    <source>
        <dbReference type="ARBA" id="ARBA00022842"/>
    </source>
</evidence>
<keyword evidence="9 18" id="KW-0999">Mitochondrion inner membrane</keyword>
<feature type="transmembrane region" description="Helical" evidence="19">
    <location>
        <begin position="63"/>
        <end position="87"/>
    </location>
</feature>
<keyword evidence="15 18" id="KW-0496">Mitochondrion</keyword>
<dbReference type="InterPro" id="IPR002429">
    <property type="entry name" value="CcO_II-like_C"/>
</dbReference>
<comment type="subunit">
    <text evidence="3">Component of the cytochrome c oxidase (complex IV, CIV), a multisubunit enzyme composed of a catalytic core of 3 subunits and several supernumerary subunits. The complex exists as a monomer or a dimer and forms supercomplexes (SCs) in the inner mitochondrial membrane with ubiquinol-cytochrome c oxidoreductase (cytochrome b-c1 complex, complex III, CIII).</text>
</comment>
<evidence type="ECO:0000256" key="13">
    <source>
        <dbReference type="ARBA" id="ARBA00022989"/>
    </source>
</evidence>
<comment type="similarity">
    <text evidence="2 18">Belongs to the cytochrome c oxidase subunit 2 family.</text>
</comment>
<organism evidence="22">
    <name type="scientific">Scirtidae sp. GENSP01</name>
    <dbReference type="NCBI Taxonomy" id="1205580"/>
    <lineage>
        <taxon>Eukaryota</taxon>
        <taxon>Metazoa</taxon>
        <taxon>Ecdysozoa</taxon>
        <taxon>Arthropoda</taxon>
        <taxon>Hexapoda</taxon>
        <taxon>Insecta</taxon>
        <taxon>Pterygota</taxon>
        <taxon>Neoptera</taxon>
        <taxon>Endopterygota</taxon>
        <taxon>Coleoptera</taxon>
        <taxon>Polyphaga</taxon>
        <taxon>Elateriformia</taxon>
        <taxon>Scirtoidea</taxon>
        <taxon>Scirtidae</taxon>
    </lineage>
</organism>
<dbReference type="InterPro" id="IPR008972">
    <property type="entry name" value="Cupredoxin"/>
</dbReference>
<keyword evidence="12 18" id="KW-0249">Electron transport</keyword>
<dbReference type="Gene3D" id="1.10.287.90">
    <property type="match status" value="1"/>
</dbReference>
<keyword evidence="5 18" id="KW-0813">Transport</keyword>
<dbReference type="EMBL" id="JX412785">
    <property type="protein sequence ID" value="ALO76804.1"/>
    <property type="molecule type" value="Genomic_DNA"/>
</dbReference>
<dbReference type="NCBIfam" id="TIGR02866">
    <property type="entry name" value="CoxB"/>
    <property type="match status" value="1"/>
</dbReference>
<keyword evidence="8 18" id="KW-0479">Metal-binding</keyword>
<evidence type="ECO:0000256" key="8">
    <source>
        <dbReference type="ARBA" id="ARBA00022723"/>
    </source>
</evidence>
<dbReference type="InterPro" id="IPR034210">
    <property type="entry name" value="CcO_II_C"/>
</dbReference>
<dbReference type="Pfam" id="PF00116">
    <property type="entry name" value="COX2"/>
    <property type="match status" value="1"/>
</dbReference>
<dbReference type="PANTHER" id="PTHR22888:SF9">
    <property type="entry name" value="CYTOCHROME C OXIDASE SUBUNIT 2"/>
    <property type="match status" value="1"/>
</dbReference>
<dbReference type="InterPro" id="IPR011759">
    <property type="entry name" value="Cyt_c_oxidase_su2_TM_dom"/>
</dbReference>
<keyword evidence="16 18" id="KW-0472">Membrane</keyword>
<keyword evidence="7 18" id="KW-0812">Transmembrane</keyword>
<keyword evidence="13 19" id="KW-1133">Transmembrane helix</keyword>
<feature type="transmembrane region" description="Helical" evidence="19">
    <location>
        <begin position="20"/>
        <end position="42"/>
    </location>
</feature>
<dbReference type="GO" id="GO:0005507">
    <property type="term" value="F:copper ion binding"/>
    <property type="evidence" value="ECO:0007669"/>
    <property type="project" value="InterPro"/>
</dbReference>
<dbReference type="CDD" id="cd13912">
    <property type="entry name" value="CcO_II_C"/>
    <property type="match status" value="1"/>
</dbReference>
<comment type="subcellular location">
    <subcellularLocation>
        <location evidence="1 18">Mitochondrion inner membrane</location>
        <topology evidence="1 18">Multi-pass membrane protein</topology>
    </subcellularLocation>
</comment>
<comment type="cofactor">
    <cofactor evidence="18">
        <name>Cu cation</name>
        <dbReference type="ChEBI" id="CHEBI:23378"/>
    </cofactor>
    <text evidence="18">Binds a copper A center.</text>
</comment>
<dbReference type="Gene3D" id="2.60.40.420">
    <property type="entry name" value="Cupredoxins - blue copper proteins"/>
    <property type="match status" value="1"/>
</dbReference>
<dbReference type="FunFam" id="2.60.40.420:FF:000001">
    <property type="entry name" value="Cytochrome c oxidase subunit 2"/>
    <property type="match status" value="1"/>
</dbReference>
<keyword evidence="11" id="KW-1278">Translocase</keyword>
<gene>
    <name evidence="22" type="primary">cox2</name>
</gene>
<dbReference type="GO" id="GO:0042773">
    <property type="term" value="P:ATP synthesis coupled electron transport"/>
    <property type="evidence" value="ECO:0007669"/>
    <property type="project" value="TreeGrafter"/>
</dbReference>
<dbReference type="SUPFAM" id="SSF81464">
    <property type="entry name" value="Cytochrome c oxidase subunit II-like, transmembrane region"/>
    <property type="match status" value="1"/>
</dbReference>
<evidence type="ECO:0000256" key="5">
    <source>
        <dbReference type="ARBA" id="ARBA00022448"/>
    </source>
</evidence>
<evidence type="ECO:0000256" key="7">
    <source>
        <dbReference type="ARBA" id="ARBA00022692"/>
    </source>
</evidence>
<evidence type="ECO:0000256" key="2">
    <source>
        <dbReference type="ARBA" id="ARBA00007866"/>
    </source>
</evidence>
<dbReference type="InterPro" id="IPR014222">
    <property type="entry name" value="Cyt_c_oxidase_su2"/>
</dbReference>
<dbReference type="GO" id="GO:0005743">
    <property type="term" value="C:mitochondrial inner membrane"/>
    <property type="evidence" value="ECO:0007669"/>
    <property type="project" value="UniProtKB-SubCell"/>
</dbReference>
<keyword evidence="6 18" id="KW-0679">Respiratory chain</keyword>
<evidence type="ECO:0000256" key="15">
    <source>
        <dbReference type="ARBA" id="ARBA00023128"/>
    </source>
</evidence>
<evidence type="ECO:0000256" key="16">
    <source>
        <dbReference type="ARBA" id="ARBA00023136"/>
    </source>
</evidence>
<dbReference type="InterPro" id="IPR001505">
    <property type="entry name" value="Copper_CuA"/>
</dbReference>
<evidence type="ECO:0000256" key="18">
    <source>
        <dbReference type="RuleBase" id="RU000457"/>
    </source>
</evidence>
<comment type="function">
    <text evidence="18">Component of the cytochrome c oxidase, the last enzyme in the mitochondrial electron transport chain which drives oxidative phosphorylation. The respiratory chain contains 3 multisubunit complexes succinate dehydrogenase (complex II, CII), ubiquinol-cytochrome c oxidoreductase (cytochrome b-c1 complex, complex III, CIII) and cytochrome c oxidase (complex IV, CIV), that cooperate to transfer electrons derived from NADH and succinate to molecular oxygen, creating an electrochemical gradient over the inner membrane that drives transmembrane transport and the ATP synthase. Cytochrome c oxidase is the component of the respiratory chain that catalyzes the reduction of oxygen to water. Electrons originating from reduced cytochrome c in the intermembrane space (IMS) are transferred via the dinuclear copper A center (CU(A)) of subunit 2 and heme A of subunit 1 to the active site in subunit 1, a binuclear center (BNC) formed by heme A3 and copper B (CU(B)). The BNC reduces molecular oxygen to 2 water molecules using 4 electrons from cytochrome c in the IMS and 4 protons from the mitochondrial matrix.</text>
</comment>
<dbReference type="FunFam" id="1.10.287.90:FF:000006">
    <property type="entry name" value="Cytochrome c oxidase subunit 2"/>
    <property type="match status" value="1"/>
</dbReference>
<dbReference type="InterPro" id="IPR045187">
    <property type="entry name" value="CcO_II"/>
</dbReference>
<feature type="domain" description="Cytochrome oxidase subunit II transmembrane region profile" evidence="21">
    <location>
        <begin position="1"/>
        <end position="91"/>
    </location>
</feature>
<dbReference type="InterPro" id="IPR036257">
    <property type="entry name" value="Cyt_c_oxidase_su2_TM_sf"/>
</dbReference>
<evidence type="ECO:0000313" key="22">
    <source>
        <dbReference type="EMBL" id="ALO76804.1"/>
    </source>
</evidence>
<dbReference type="Pfam" id="PF02790">
    <property type="entry name" value="COX2_TM"/>
    <property type="match status" value="1"/>
</dbReference>
<dbReference type="SUPFAM" id="SSF49503">
    <property type="entry name" value="Cupredoxins"/>
    <property type="match status" value="1"/>
</dbReference>
<evidence type="ECO:0000256" key="11">
    <source>
        <dbReference type="ARBA" id="ARBA00022967"/>
    </source>
</evidence>
<dbReference type="PROSITE" id="PS00078">
    <property type="entry name" value="COX2"/>
    <property type="match status" value="1"/>
</dbReference>
<keyword evidence="14 18" id="KW-0186">Copper</keyword>
<proteinExistence type="inferred from homology"/>
<evidence type="ECO:0000256" key="6">
    <source>
        <dbReference type="ARBA" id="ARBA00022660"/>
    </source>
</evidence>
<dbReference type="PRINTS" id="PR01166">
    <property type="entry name" value="CYCOXIDASEII"/>
</dbReference>
<dbReference type="PROSITE" id="PS50999">
    <property type="entry name" value="COX2_TM"/>
    <property type="match status" value="1"/>
</dbReference>
<evidence type="ECO:0000256" key="1">
    <source>
        <dbReference type="ARBA" id="ARBA00004448"/>
    </source>
</evidence>
<dbReference type="PROSITE" id="PS50857">
    <property type="entry name" value="COX2_CUA"/>
    <property type="match status" value="1"/>
</dbReference>
<dbReference type="GO" id="GO:0016491">
    <property type="term" value="F:oxidoreductase activity"/>
    <property type="evidence" value="ECO:0007669"/>
    <property type="project" value="InterPro"/>
</dbReference>
<evidence type="ECO:0000256" key="9">
    <source>
        <dbReference type="ARBA" id="ARBA00022792"/>
    </source>
</evidence>
<evidence type="ECO:0000256" key="17">
    <source>
        <dbReference type="ARBA" id="ARBA00049512"/>
    </source>
</evidence>
<dbReference type="AlphaFoldDB" id="A0A0S2MQ31"/>
<dbReference type="GO" id="GO:0004129">
    <property type="term" value="F:cytochrome-c oxidase activity"/>
    <property type="evidence" value="ECO:0007669"/>
    <property type="project" value="UniProtKB-EC"/>
</dbReference>
<accession>A0A0S2MQ31</accession>
<evidence type="ECO:0000256" key="14">
    <source>
        <dbReference type="ARBA" id="ARBA00023008"/>
    </source>
</evidence>
<reference evidence="22" key="1">
    <citation type="submission" date="2012-06" db="EMBL/GenBank/DDBJ databases">
        <title>Mitogenomics of the Coleoptera under dense taxon sampling.</title>
        <authorList>
            <person name="Timmermans M.J.T.N."/>
            <person name="Lim J."/>
            <person name="Dodsworth S."/>
            <person name="Haran J."/>
            <person name="Ahrens D."/>
            <person name="Bocak L."/>
            <person name="London A."/>
            <person name="Culverwell L."/>
            <person name="Vogler A.P."/>
        </authorList>
    </citation>
    <scope>NUCLEOTIDE SEQUENCE</scope>
</reference>
<dbReference type="PANTHER" id="PTHR22888">
    <property type="entry name" value="CYTOCHROME C OXIDASE, SUBUNIT II"/>
    <property type="match status" value="1"/>
</dbReference>
<keyword evidence="10" id="KW-0460">Magnesium</keyword>
<evidence type="ECO:0000256" key="19">
    <source>
        <dbReference type="SAM" id="Phobius"/>
    </source>
</evidence>
<feature type="domain" description="Cytochrome oxidase subunit II copper A binding" evidence="20">
    <location>
        <begin position="92"/>
        <end position="225"/>
    </location>
</feature>
<sequence>MATWSNFNMQDSASPLMEQLTFFHDHALLILMMITILVSYMMSTLFFNKFNNRYLLEGQTIEIIWTVMPAITLIFIALPSLRLLYLLDEINNPLITLKTIGHQWYWSYEYSDFLNIEFDSYMIPTNESNNLNFRLIDVDNRIILPFNTQIRMMVSAADVLHSWTVPSLGIKIDATPGRLNQTSFFINRPGLFFGQCSEICGSNHSFMPITIESININSFIKWMTLSN</sequence>
<evidence type="ECO:0000259" key="20">
    <source>
        <dbReference type="PROSITE" id="PS50857"/>
    </source>
</evidence>
<evidence type="ECO:0000259" key="21">
    <source>
        <dbReference type="PROSITE" id="PS50999"/>
    </source>
</evidence>
<comment type="catalytic activity">
    <reaction evidence="17">
        <text>4 Fe(II)-[cytochrome c] + O2 + 8 H(+)(in) = 4 Fe(III)-[cytochrome c] + 2 H2O + 4 H(+)(out)</text>
        <dbReference type="Rhea" id="RHEA:11436"/>
        <dbReference type="Rhea" id="RHEA-COMP:10350"/>
        <dbReference type="Rhea" id="RHEA-COMP:14399"/>
        <dbReference type="ChEBI" id="CHEBI:15377"/>
        <dbReference type="ChEBI" id="CHEBI:15378"/>
        <dbReference type="ChEBI" id="CHEBI:15379"/>
        <dbReference type="ChEBI" id="CHEBI:29033"/>
        <dbReference type="ChEBI" id="CHEBI:29034"/>
        <dbReference type="EC" id="7.1.1.9"/>
    </reaction>
    <physiologicalReaction direction="left-to-right" evidence="17">
        <dbReference type="Rhea" id="RHEA:11437"/>
    </physiologicalReaction>
</comment>
<name>A0A0S2MQ31_9COLE</name>
<evidence type="ECO:0000256" key="4">
    <source>
        <dbReference type="ARBA" id="ARBA00015946"/>
    </source>
</evidence>
<evidence type="ECO:0000256" key="3">
    <source>
        <dbReference type="ARBA" id="ARBA00011164"/>
    </source>
</evidence>
<evidence type="ECO:0000256" key="12">
    <source>
        <dbReference type="ARBA" id="ARBA00022982"/>
    </source>
</evidence>
<geneLocation type="mitochondrion" evidence="22"/>
<protein>
    <recommendedName>
        <fullName evidence="4 18">Cytochrome c oxidase subunit 2</fullName>
    </recommendedName>
</protein>